<evidence type="ECO:0000313" key="3">
    <source>
        <dbReference type="Proteomes" id="UP001371456"/>
    </source>
</evidence>
<sequence>MENEQWMRDFYANLKETDMLIRLITIRGKVINYGSKVINAIYGLLDHDIRPSRIRLLKMLKEKETLPILRPEEQRDEPNAWNDDGGAEDIEAINTNGDD</sequence>
<dbReference type="Proteomes" id="UP001371456">
    <property type="component" value="Unassembled WGS sequence"/>
</dbReference>
<evidence type="ECO:0000256" key="1">
    <source>
        <dbReference type="SAM" id="MobiDB-lite"/>
    </source>
</evidence>
<keyword evidence="3" id="KW-1185">Reference proteome</keyword>
<dbReference type="EMBL" id="JBANQN010000007">
    <property type="protein sequence ID" value="KAK6784267.1"/>
    <property type="molecule type" value="Genomic_DNA"/>
</dbReference>
<feature type="compositionally biased region" description="Basic and acidic residues" evidence="1">
    <location>
        <begin position="68"/>
        <end position="78"/>
    </location>
</feature>
<name>A0AAN8TFZ1_SOLBU</name>
<feature type="region of interest" description="Disordered" evidence="1">
    <location>
        <begin position="68"/>
        <end position="99"/>
    </location>
</feature>
<accession>A0AAN8TFZ1</accession>
<reference evidence="2 3" key="1">
    <citation type="submission" date="2024-02" db="EMBL/GenBank/DDBJ databases">
        <title>de novo genome assembly of Solanum bulbocastanum strain 11H21.</title>
        <authorList>
            <person name="Hosaka A.J."/>
        </authorList>
    </citation>
    <scope>NUCLEOTIDE SEQUENCE [LARGE SCALE GENOMIC DNA]</scope>
    <source>
        <tissue evidence="2">Young leaves</tissue>
    </source>
</reference>
<evidence type="ECO:0000313" key="2">
    <source>
        <dbReference type="EMBL" id="KAK6784267.1"/>
    </source>
</evidence>
<protein>
    <submittedName>
        <fullName evidence="2">Uncharacterized protein</fullName>
    </submittedName>
</protein>
<comment type="caution">
    <text evidence="2">The sequence shown here is derived from an EMBL/GenBank/DDBJ whole genome shotgun (WGS) entry which is preliminary data.</text>
</comment>
<proteinExistence type="predicted"/>
<gene>
    <name evidence="2" type="ORF">RDI58_017721</name>
</gene>
<feature type="compositionally biased region" description="Acidic residues" evidence="1">
    <location>
        <begin position="85"/>
        <end position="99"/>
    </location>
</feature>
<dbReference type="AlphaFoldDB" id="A0AAN8TFZ1"/>
<organism evidence="2 3">
    <name type="scientific">Solanum bulbocastanum</name>
    <name type="common">Wild potato</name>
    <dbReference type="NCBI Taxonomy" id="147425"/>
    <lineage>
        <taxon>Eukaryota</taxon>
        <taxon>Viridiplantae</taxon>
        <taxon>Streptophyta</taxon>
        <taxon>Embryophyta</taxon>
        <taxon>Tracheophyta</taxon>
        <taxon>Spermatophyta</taxon>
        <taxon>Magnoliopsida</taxon>
        <taxon>eudicotyledons</taxon>
        <taxon>Gunneridae</taxon>
        <taxon>Pentapetalae</taxon>
        <taxon>asterids</taxon>
        <taxon>lamiids</taxon>
        <taxon>Solanales</taxon>
        <taxon>Solanaceae</taxon>
        <taxon>Solanoideae</taxon>
        <taxon>Solaneae</taxon>
        <taxon>Solanum</taxon>
    </lineage>
</organism>